<dbReference type="Gene3D" id="1.10.3210.10">
    <property type="entry name" value="Hypothetical protein af1432"/>
    <property type="match status" value="1"/>
</dbReference>
<evidence type="ECO:0000259" key="1">
    <source>
        <dbReference type="PROSITE" id="PS51832"/>
    </source>
</evidence>
<keyword evidence="2" id="KW-0378">Hydrolase</keyword>
<evidence type="ECO:0000313" key="2">
    <source>
        <dbReference type="EMBL" id="OIR13756.1"/>
    </source>
</evidence>
<dbReference type="EC" id="3.1.4.52" evidence="2"/>
<dbReference type="PANTHER" id="PTHR43155">
    <property type="entry name" value="CYCLIC DI-GMP PHOSPHODIESTERASE PA4108-RELATED"/>
    <property type="match status" value="1"/>
</dbReference>
<reference evidence="2" key="1">
    <citation type="submission" date="2016-10" db="EMBL/GenBank/DDBJ databases">
        <title>Sequence of Gallionella enrichment culture.</title>
        <authorList>
            <person name="Poehlein A."/>
            <person name="Muehling M."/>
            <person name="Daniel R."/>
        </authorList>
    </citation>
    <scope>NUCLEOTIDE SEQUENCE</scope>
</reference>
<dbReference type="Pfam" id="PF13487">
    <property type="entry name" value="HD_5"/>
    <property type="match status" value="1"/>
</dbReference>
<dbReference type="AlphaFoldDB" id="A0A1J5TJ69"/>
<protein>
    <submittedName>
        <fullName evidence="2">Cyclic di-GMP phosphodiesterase response regulator RpfG</fullName>
        <ecNumber evidence="2">3.1.4.52</ecNumber>
    </submittedName>
</protein>
<dbReference type="PROSITE" id="PS51832">
    <property type="entry name" value="HD_GYP"/>
    <property type="match status" value="1"/>
</dbReference>
<dbReference type="GO" id="GO:0071111">
    <property type="term" value="F:cyclic-guanylate-specific phosphodiesterase activity"/>
    <property type="evidence" value="ECO:0007669"/>
    <property type="project" value="UniProtKB-EC"/>
</dbReference>
<accession>A0A1J5TJ69</accession>
<feature type="domain" description="HD-GYP" evidence="1">
    <location>
        <begin position="7"/>
        <end position="202"/>
    </location>
</feature>
<organism evidence="2">
    <name type="scientific">mine drainage metagenome</name>
    <dbReference type="NCBI Taxonomy" id="410659"/>
    <lineage>
        <taxon>unclassified sequences</taxon>
        <taxon>metagenomes</taxon>
        <taxon>ecological metagenomes</taxon>
    </lineage>
</organism>
<comment type="caution">
    <text evidence="2">The sequence shown here is derived from an EMBL/GenBank/DDBJ whole genome shotgun (WGS) entry which is preliminary data.</text>
</comment>
<dbReference type="InterPro" id="IPR037522">
    <property type="entry name" value="HD_GYP_dom"/>
</dbReference>
<dbReference type="EMBL" id="MLJW01000013">
    <property type="protein sequence ID" value="OIR13756.1"/>
    <property type="molecule type" value="Genomic_DNA"/>
</dbReference>
<dbReference type="SUPFAM" id="SSF109604">
    <property type="entry name" value="HD-domain/PDEase-like"/>
    <property type="match status" value="1"/>
</dbReference>
<dbReference type="SMART" id="SM00471">
    <property type="entry name" value="HDc"/>
    <property type="match status" value="1"/>
</dbReference>
<dbReference type="PANTHER" id="PTHR43155:SF2">
    <property type="entry name" value="CYCLIC DI-GMP PHOSPHODIESTERASE PA4108"/>
    <property type="match status" value="1"/>
</dbReference>
<name>A0A1J5TJ69_9ZZZZ</name>
<proteinExistence type="predicted"/>
<gene>
    <name evidence="2" type="primary">rpfG_22</name>
    <name evidence="2" type="ORF">GALL_48910</name>
</gene>
<dbReference type="CDD" id="cd00077">
    <property type="entry name" value="HDc"/>
    <property type="match status" value="1"/>
</dbReference>
<sequence>MERANPAFNALYTYTKALSVALGYRDRLTQLHSERVQGLSAAIGIACGLSTDKLLALRIAASFHDIGKIGIPDHILLKPAQFDDAEWEVMKTHAEIGEKIMSATELEGSEHAAQIIRHHHEHYDGSGYPDGLTGEDIPICARIISIADSYDAMAVTRSYHRARTHPEIMAILRQETGEKYDPALMQIFSEHIEASEFRAGRD</sequence>
<dbReference type="InterPro" id="IPR003607">
    <property type="entry name" value="HD/PDEase_dom"/>
</dbReference>